<dbReference type="InterPro" id="IPR003680">
    <property type="entry name" value="Flavodoxin_fold"/>
</dbReference>
<keyword evidence="5" id="KW-1185">Reference proteome</keyword>
<dbReference type="EMBL" id="CP035033">
    <property type="protein sequence ID" value="QAB15124.1"/>
    <property type="molecule type" value="Genomic_DNA"/>
</dbReference>
<dbReference type="GO" id="GO:0003955">
    <property type="term" value="F:NAD(P)H dehydrogenase (quinone) activity"/>
    <property type="evidence" value="ECO:0007669"/>
    <property type="project" value="TreeGrafter"/>
</dbReference>
<dbReference type="InterPro" id="IPR051545">
    <property type="entry name" value="NAD(P)H_dehydrogenase_qn"/>
</dbReference>
<dbReference type="InterPro" id="IPR029039">
    <property type="entry name" value="Flavoprotein-like_sf"/>
</dbReference>
<dbReference type="GO" id="GO:0005829">
    <property type="term" value="C:cytosol"/>
    <property type="evidence" value="ECO:0007669"/>
    <property type="project" value="TreeGrafter"/>
</dbReference>
<keyword evidence="2" id="KW-0560">Oxidoreductase</keyword>
<name>A0A410H2I2_9GAMM</name>
<dbReference type="RefSeq" id="WP_128384701.1">
    <property type="nucleotide sequence ID" value="NZ_CP035033.1"/>
</dbReference>
<gene>
    <name evidence="4" type="ORF">EPV75_05285</name>
</gene>
<protein>
    <submittedName>
        <fullName evidence="4">Flavodoxin family protein</fullName>
    </submittedName>
</protein>
<reference evidence="4 5" key="1">
    <citation type="journal article" date="2018" name="Environ. Microbiol.">
        <title>Genomes of ubiquitous marine and hypersaline Hydrogenovibrio, Thiomicrorhabdus and Thiomicrospira spp. encode a diversity of mechanisms to sustain chemolithoautotrophy in heterogeneous environments.</title>
        <authorList>
            <person name="Scott K.M."/>
            <person name="Williams J."/>
            <person name="Porter C.M.B."/>
            <person name="Russel S."/>
            <person name="Harmer T.L."/>
            <person name="Paul J.H."/>
            <person name="Antonen K.M."/>
            <person name="Bridges M.K."/>
            <person name="Camper G.J."/>
            <person name="Campla C.K."/>
            <person name="Casella L.G."/>
            <person name="Chase E."/>
            <person name="Conrad J.W."/>
            <person name="Cruz M.C."/>
            <person name="Dunlap D.S."/>
            <person name="Duran L."/>
            <person name="Fahsbender E.M."/>
            <person name="Goldsmith D.B."/>
            <person name="Keeley R.F."/>
            <person name="Kondoff M.R."/>
            <person name="Kussy B.I."/>
            <person name="Lane M.K."/>
            <person name="Lawler S."/>
            <person name="Leigh B.A."/>
            <person name="Lewis C."/>
            <person name="Lostal L.M."/>
            <person name="Marking D."/>
            <person name="Mancera P.A."/>
            <person name="McClenthan E.C."/>
            <person name="McIntyre E.A."/>
            <person name="Mine J.A."/>
            <person name="Modi S."/>
            <person name="Moore B.D."/>
            <person name="Morgan W.A."/>
            <person name="Nelson K.M."/>
            <person name="Nguyen K.N."/>
            <person name="Ogburn N."/>
            <person name="Parrino D.G."/>
            <person name="Pedapudi A.D."/>
            <person name="Pelham R.P."/>
            <person name="Preece A.M."/>
            <person name="Rampersad E.A."/>
            <person name="Richardson J.C."/>
            <person name="Rodgers C.M."/>
            <person name="Schaffer B.L."/>
            <person name="Sheridan N.E."/>
            <person name="Solone M.R."/>
            <person name="Staley Z.R."/>
            <person name="Tabuchi M."/>
            <person name="Waide R.J."/>
            <person name="Wanjugi P.W."/>
            <person name="Young S."/>
            <person name="Clum A."/>
            <person name="Daum C."/>
            <person name="Huntemann M."/>
            <person name="Ivanova N."/>
            <person name="Kyrpides N."/>
            <person name="Mikhailova N."/>
            <person name="Palaniappan K."/>
            <person name="Pillay M."/>
            <person name="Reddy T.B.K."/>
            <person name="Shapiro N."/>
            <person name="Stamatis D."/>
            <person name="Varghese N."/>
            <person name="Woyke T."/>
            <person name="Boden R."/>
            <person name="Freyermuth S.K."/>
            <person name="Kerfeld C.A."/>
        </authorList>
    </citation>
    <scope>NUCLEOTIDE SEQUENCE [LARGE SCALE GENOMIC DNA]</scope>
    <source>
        <strain evidence="4 5">JR-2</strain>
    </source>
</reference>
<organism evidence="4 5">
    <name type="scientific">Hydrogenovibrio thermophilus</name>
    <dbReference type="NCBI Taxonomy" id="265883"/>
    <lineage>
        <taxon>Bacteria</taxon>
        <taxon>Pseudomonadati</taxon>
        <taxon>Pseudomonadota</taxon>
        <taxon>Gammaproteobacteria</taxon>
        <taxon>Thiotrichales</taxon>
        <taxon>Piscirickettsiaceae</taxon>
        <taxon>Hydrogenovibrio</taxon>
    </lineage>
</organism>
<sequence length="189" mass="21318">MSKKILMLYGHPKEDSLCCALAEAYADEAEMHGHEVNWLNLFELDFDSTPNGLENPEDLEPDIRQAQALLQDSDHLVLVYPIWWGGMPARVKGFLDRAFASGVAFRYTEKGRLVPLLKGKTADILNTCDTPKIAQWYFLAGDRLQMKRAVMGFCGVKVRHHRRFGAVIGSDAAQRSRWIKQAGQLVKSL</sequence>
<dbReference type="Gene3D" id="3.40.50.360">
    <property type="match status" value="1"/>
</dbReference>
<proteinExistence type="inferred from homology"/>
<evidence type="ECO:0000259" key="3">
    <source>
        <dbReference type="Pfam" id="PF02525"/>
    </source>
</evidence>
<feature type="domain" description="Flavodoxin-like fold" evidence="3">
    <location>
        <begin position="3"/>
        <end position="178"/>
    </location>
</feature>
<dbReference type="PANTHER" id="PTHR10204">
    <property type="entry name" value="NAD P H OXIDOREDUCTASE-RELATED"/>
    <property type="match status" value="1"/>
</dbReference>
<dbReference type="Proteomes" id="UP000285478">
    <property type="component" value="Chromosome"/>
</dbReference>
<dbReference type="SUPFAM" id="SSF52218">
    <property type="entry name" value="Flavoproteins"/>
    <property type="match status" value="1"/>
</dbReference>
<evidence type="ECO:0000256" key="1">
    <source>
        <dbReference type="ARBA" id="ARBA00006252"/>
    </source>
</evidence>
<evidence type="ECO:0000256" key="2">
    <source>
        <dbReference type="ARBA" id="ARBA00023002"/>
    </source>
</evidence>
<dbReference type="PANTHER" id="PTHR10204:SF34">
    <property type="entry name" value="NAD(P)H DEHYDROGENASE [QUINONE] 1 ISOFORM 1"/>
    <property type="match status" value="1"/>
</dbReference>
<evidence type="ECO:0000313" key="5">
    <source>
        <dbReference type="Proteomes" id="UP000285478"/>
    </source>
</evidence>
<comment type="similarity">
    <text evidence="1">Belongs to the NAD(P)H dehydrogenase (quinone) family.</text>
</comment>
<dbReference type="Pfam" id="PF02525">
    <property type="entry name" value="Flavodoxin_2"/>
    <property type="match status" value="1"/>
</dbReference>
<accession>A0A410H2I2</accession>
<dbReference type="KEGG" id="htr:EPV75_05285"/>
<dbReference type="AlphaFoldDB" id="A0A410H2I2"/>
<evidence type="ECO:0000313" key="4">
    <source>
        <dbReference type="EMBL" id="QAB15124.1"/>
    </source>
</evidence>